<dbReference type="GO" id="GO:0036158">
    <property type="term" value="P:outer dynein arm assembly"/>
    <property type="evidence" value="ECO:0007669"/>
    <property type="project" value="TreeGrafter"/>
</dbReference>
<feature type="domain" description="Cyclin-like" evidence="9">
    <location>
        <begin position="524"/>
        <end position="622"/>
    </location>
</feature>
<evidence type="ECO:0000256" key="2">
    <source>
        <dbReference type="ARBA" id="ARBA00019501"/>
    </source>
</evidence>
<accession>A0A8J6H6K5</accession>
<keyword evidence="4" id="KW-0863">Zinc-finger</keyword>
<dbReference type="SUPFAM" id="SSF144232">
    <property type="entry name" value="HIT/MYND zinc finger-like"/>
    <property type="match status" value="1"/>
</dbReference>
<dbReference type="Gene3D" id="6.10.140.2220">
    <property type="match status" value="1"/>
</dbReference>
<name>A0A8J6H6K5_TENMO</name>
<dbReference type="InterPro" id="IPR048053">
    <property type="entry name" value="Cyclin-Q_second_cyclin_box"/>
</dbReference>
<evidence type="ECO:0000256" key="7">
    <source>
        <dbReference type="ARBA" id="ARBA00032419"/>
    </source>
</evidence>
<dbReference type="CDD" id="cd20535">
    <property type="entry name" value="CYCLIN_CCNM_CCNQ_rpt2"/>
    <property type="match status" value="1"/>
</dbReference>
<evidence type="ECO:0000259" key="9">
    <source>
        <dbReference type="SMART" id="SM00385"/>
    </source>
</evidence>
<dbReference type="SMART" id="SM00385">
    <property type="entry name" value="CYCLIN"/>
    <property type="match status" value="1"/>
</dbReference>
<keyword evidence="6 8" id="KW-0195">Cyclin</keyword>
<dbReference type="InterPro" id="IPR052298">
    <property type="entry name" value="ZMYND10"/>
</dbReference>
<keyword evidence="5" id="KW-0862">Zinc</keyword>
<dbReference type="Pfam" id="PF01753">
    <property type="entry name" value="zf-MYND"/>
    <property type="match status" value="1"/>
</dbReference>
<comment type="similarity">
    <text evidence="1">Belongs to the cyclin family. Cyclin-like FAM58 subfamily.</text>
</comment>
<dbReference type="InterPro" id="IPR013763">
    <property type="entry name" value="Cyclin-like_dom"/>
</dbReference>
<dbReference type="InterPro" id="IPR036915">
    <property type="entry name" value="Cyclin-like_sf"/>
</dbReference>
<dbReference type="Pfam" id="PF00134">
    <property type="entry name" value="Cyclin_N"/>
    <property type="match status" value="1"/>
</dbReference>
<dbReference type="FunFam" id="1.10.472.10:FF:000042">
    <property type="entry name" value="FAM58A isoform 1"/>
    <property type="match status" value="1"/>
</dbReference>
<dbReference type="GO" id="GO:0008270">
    <property type="term" value="F:zinc ion binding"/>
    <property type="evidence" value="ECO:0007669"/>
    <property type="project" value="UniProtKB-KW"/>
</dbReference>
<reference evidence="10" key="2">
    <citation type="submission" date="2021-08" db="EMBL/GenBank/DDBJ databases">
        <authorList>
            <person name="Eriksson T."/>
        </authorList>
    </citation>
    <scope>NUCLEOTIDE SEQUENCE</scope>
    <source>
        <strain evidence="10">Stoneville</strain>
        <tissue evidence="10">Whole head</tissue>
    </source>
</reference>
<dbReference type="GO" id="GO:0036159">
    <property type="term" value="P:inner dynein arm assembly"/>
    <property type="evidence" value="ECO:0007669"/>
    <property type="project" value="TreeGrafter"/>
</dbReference>
<dbReference type="EMBL" id="JABDTM020028610">
    <property type="protein sequence ID" value="KAH0808666.1"/>
    <property type="molecule type" value="Genomic_DNA"/>
</dbReference>
<dbReference type="GO" id="GO:0005737">
    <property type="term" value="C:cytoplasm"/>
    <property type="evidence" value="ECO:0007669"/>
    <property type="project" value="TreeGrafter"/>
</dbReference>
<evidence type="ECO:0000256" key="1">
    <source>
        <dbReference type="ARBA" id="ARBA00010390"/>
    </source>
</evidence>
<keyword evidence="11" id="KW-1185">Reference proteome</keyword>
<organism evidence="10 11">
    <name type="scientific">Tenebrio molitor</name>
    <name type="common">Yellow mealworm beetle</name>
    <dbReference type="NCBI Taxonomy" id="7067"/>
    <lineage>
        <taxon>Eukaryota</taxon>
        <taxon>Metazoa</taxon>
        <taxon>Ecdysozoa</taxon>
        <taxon>Arthropoda</taxon>
        <taxon>Hexapoda</taxon>
        <taxon>Insecta</taxon>
        <taxon>Pterygota</taxon>
        <taxon>Neoptera</taxon>
        <taxon>Endopterygota</taxon>
        <taxon>Coleoptera</taxon>
        <taxon>Polyphaga</taxon>
        <taxon>Cucujiformia</taxon>
        <taxon>Tenebrionidae</taxon>
        <taxon>Tenebrio</taxon>
    </lineage>
</organism>
<dbReference type="CDD" id="cd20534">
    <property type="entry name" value="CYCLIN_CCNM_CCNQ_rpt1"/>
    <property type="match status" value="1"/>
</dbReference>
<dbReference type="AlphaFoldDB" id="A0A8J6H6K5"/>
<evidence type="ECO:0000313" key="10">
    <source>
        <dbReference type="EMBL" id="KAH0808666.1"/>
    </source>
</evidence>
<dbReference type="InterPro" id="IPR002893">
    <property type="entry name" value="Znf_MYND"/>
</dbReference>
<gene>
    <name evidence="10" type="ORF">GEV33_014121</name>
</gene>
<dbReference type="PANTHER" id="PTHR13244:SF7">
    <property type="entry name" value="ZINC FINGER MYND DOMAIN-CONTAINING PROTEIN 10"/>
    <property type="match status" value="1"/>
</dbReference>
<comment type="caution">
    <text evidence="10">The sequence shown here is derived from an EMBL/GenBank/DDBJ whole genome shotgun (WGS) entry which is preliminary data.</text>
</comment>
<evidence type="ECO:0000256" key="6">
    <source>
        <dbReference type="ARBA" id="ARBA00023127"/>
    </source>
</evidence>
<dbReference type="Gene3D" id="1.10.472.10">
    <property type="entry name" value="Cyclin-like"/>
    <property type="match status" value="2"/>
</dbReference>
<evidence type="ECO:0000256" key="3">
    <source>
        <dbReference type="ARBA" id="ARBA00022723"/>
    </source>
</evidence>
<proteinExistence type="inferred from homology"/>
<dbReference type="GO" id="GO:0044458">
    <property type="term" value="P:motile cilium assembly"/>
    <property type="evidence" value="ECO:0007669"/>
    <property type="project" value="TreeGrafter"/>
</dbReference>
<keyword evidence="3" id="KW-0479">Metal-binding</keyword>
<evidence type="ECO:0000313" key="11">
    <source>
        <dbReference type="Proteomes" id="UP000719412"/>
    </source>
</evidence>
<dbReference type="InterPro" id="IPR048055">
    <property type="entry name" value="Cyclin-Q_first_cyclin_box"/>
</dbReference>
<evidence type="ECO:0000256" key="8">
    <source>
        <dbReference type="RuleBase" id="RU000383"/>
    </source>
</evidence>
<dbReference type="Proteomes" id="UP000719412">
    <property type="component" value="Unassembled WGS sequence"/>
</dbReference>
<protein>
    <recommendedName>
        <fullName evidence="2">Cyclin-Q</fullName>
    </recommendedName>
    <alternativeName>
        <fullName evidence="7">Cyclin-related protein FAM58A</fullName>
    </alternativeName>
</protein>
<sequence length="741" mass="84091">MDGVLLPTEIEFYVSTMTPQDIHAAGSKHWLEWHQRLQKLNQQALIEASQAREEHVKESLVTFGKAPVLVHEAVLVDVWKHKVLPQLLKLDPNPRNTFVAYSILYHEAVCVALLELVMYHANCCDSLGDAAADLLDYACGSAARLLSVAQSDGGTSETGAQELLRQRDNLAFDVGIRSLSIVRYVAEFLERLPLNVCSRIYDTSDVPMLFVQLLLARPWVRDGKLYSAGKWTSWDGEALGQAEAQVWLTLRHLLLDPACQNHYTITESRRAQLLKLMMLLTPVLLDQLSPLIELKQWLSHVSVTEQVAKSPKPILLETVLEIKEKILQQSGGKWKKIAKEQLPVVFCNDQKTLMEAAQTLSEAYNTDLLEKFEVKKKSTCEQCGKNAIQRCSHCKKVWYCSRSCQGLGSFVEAVYDSVVNEGGFQDLLQGLVDVHRSTGHRWGNRGVITENIYRLGATVSARFFLSGNSQKREPPQLIILGGICPVSIMKDVIDVMELQRERNKRIAPVDYRNLDFNGGFTPARFIFECGMKLQGQPLTLATAAILMHKFFKEVEQSKYDCFLIAASTLYLAGKVKDDPLKIRDIINVAHNTLHRGSSPLEIGDEYWSMRDAIVQAELLIMRVLKFEVSITHPHKYMLHYLRSMEGWLGKEQWGQVPIARTAAAFLQDFHHDPSILDYQPQHVAIACISLALQCYGVRLPLIEDKDDETWYSVFVKDLQKDKHWEIMEKIMDTYNREPETA</sequence>
<dbReference type="FunFam" id="1.10.472.10:FF:000122">
    <property type="entry name" value="Cyclin-related protein FAM58A"/>
    <property type="match status" value="1"/>
</dbReference>
<dbReference type="InterPro" id="IPR006671">
    <property type="entry name" value="Cyclin_N"/>
</dbReference>
<evidence type="ECO:0000256" key="5">
    <source>
        <dbReference type="ARBA" id="ARBA00022833"/>
    </source>
</evidence>
<dbReference type="GO" id="GO:0034451">
    <property type="term" value="C:centriolar satellite"/>
    <property type="evidence" value="ECO:0007669"/>
    <property type="project" value="TreeGrafter"/>
</dbReference>
<evidence type="ECO:0000256" key="4">
    <source>
        <dbReference type="ARBA" id="ARBA00022771"/>
    </source>
</evidence>
<reference evidence="10" key="1">
    <citation type="journal article" date="2020" name="J Insects Food Feed">
        <title>The yellow mealworm (Tenebrio molitor) genome: a resource for the emerging insects as food and feed industry.</title>
        <authorList>
            <person name="Eriksson T."/>
            <person name="Andere A."/>
            <person name="Kelstrup H."/>
            <person name="Emery V."/>
            <person name="Picard C."/>
        </authorList>
    </citation>
    <scope>NUCLEOTIDE SEQUENCE</scope>
    <source>
        <strain evidence="10">Stoneville</strain>
        <tissue evidence="10">Whole head</tissue>
    </source>
</reference>
<dbReference type="PANTHER" id="PTHR13244">
    <property type="entry name" value="ZINC FINGER MYND DOMAIN CONTAINING PROTEIN 10"/>
    <property type="match status" value="1"/>
</dbReference>
<dbReference type="SUPFAM" id="SSF47954">
    <property type="entry name" value="Cyclin-like"/>
    <property type="match status" value="2"/>
</dbReference>